<dbReference type="Pfam" id="PF00560">
    <property type="entry name" value="LRR_1"/>
    <property type="match status" value="6"/>
</dbReference>
<dbReference type="GO" id="GO:0016020">
    <property type="term" value="C:membrane"/>
    <property type="evidence" value="ECO:0007669"/>
    <property type="project" value="UniProtKB-SubCell"/>
</dbReference>
<dbReference type="EC" id="2.7.11.1" evidence="3"/>
<dbReference type="PANTHER" id="PTHR48056">
    <property type="entry name" value="LRR RECEPTOR-LIKE SERINE/THREONINE-PROTEIN KINASE-RELATED"/>
    <property type="match status" value="1"/>
</dbReference>
<evidence type="ECO:0000256" key="15">
    <source>
        <dbReference type="ARBA" id="ARBA00023170"/>
    </source>
</evidence>
<dbReference type="InterPro" id="IPR032675">
    <property type="entry name" value="LRR_dom_sf"/>
</dbReference>
<keyword evidence="11" id="KW-0418">Kinase</keyword>
<evidence type="ECO:0000313" key="21">
    <source>
        <dbReference type="Proteomes" id="UP000604825"/>
    </source>
</evidence>
<gene>
    <name evidence="20" type="ORF">NCGR_LOCUS37865</name>
</gene>
<keyword evidence="13" id="KW-1133">Transmembrane helix</keyword>
<feature type="chain" id="PRO_5032943755" description="non-specific serine/threonine protein kinase" evidence="18">
    <location>
        <begin position="25"/>
        <end position="1066"/>
    </location>
</feature>
<dbReference type="InterPro" id="IPR001611">
    <property type="entry name" value="Leu-rich_rpt"/>
</dbReference>
<keyword evidence="16" id="KW-0325">Glycoprotein</keyword>
<evidence type="ECO:0000256" key="13">
    <source>
        <dbReference type="ARBA" id="ARBA00022989"/>
    </source>
</evidence>
<dbReference type="SUPFAM" id="SSF56112">
    <property type="entry name" value="Protein kinase-like (PK-like)"/>
    <property type="match status" value="1"/>
</dbReference>
<evidence type="ECO:0000256" key="14">
    <source>
        <dbReference type="ARBA" id="ARBA00023136"/>
    </source>
</evidence>
<evidence type="ECO:0000256" key="1">
    <source>
        <dbReference type="ARBA" id="ARBA00004167"/>
    </source>
</evidence>
<dbReference type="InterPro" id="IPR013210">
    <property type="entry name" value="LRR_N_plant-typ"/>
</dbReference>
<evidence type="ECO:0000256" key="16">
    <source>
        <dbReference type="ARBA" id="ARBA00023180"/>
    </source>
</evidence>
<dbReference type="FunFam" id="3.80.10.10:FF:000108">
    <property type="entry name" value="Leucine-rich repeat receptor-like serine/threonine-protein kinase BAM3"/>
    <property type="match status" value="1"/>
</dbReference>
<dbReference type="GO" id="GO:0033612">
    <property type="term" value="F:receptor serine/threonine kinase binding"/>
    <property type="evidence" value="ECO:0007669"/>
    <property type="project" value="TreeGrafter"/>
</dbReference>
<dbReference type="Pfam" id="PF00069">
    <property type="entry name" value="Pkinase"/>
    <property type="match status" value="1"/>
</dbReference>
<keyword evidence="9" id="KW-0677">Repeat</keyword>
<dbReference type="FunFam" id="1.10.510.10:FF:000201">
    <property type="entry name" value="Leucine-rich repeat receptor-like serine/threonine-protein kinase"/>
    <property type="match status" value="1"/>
</dbReference>
<comment type="subcellular location">
    <subcellularLocation>
        <location evidence="1">Membrane</location>
        <topology evidence="1">Single-pass membrane protein</topology>
    </subcellularLocation>
</comment>
<dbReference type="PROSITE" id="PS00108">
    <property type="entry name" value="PROTEIN_KINASE_ST"/>
    <property type="match status" value="1"/>
</dbReference>
<dbReference type="Gene3D" id="3.80.10.10">
    <property type="entry name" value="Ribonuclease Inhibitor"/>
    <property type="match status" value="5"/>
</dbReference>
<keyword evidence="12" id="KW-0067">ATP-binding</keyword>
<feature type="compositionally biased region" description="Low complexity" evidence="17">
    <location>
        <begin position="1014"/>
        <end position="1045"/>
    </location>
</feature>
<reference evidence="20" key="1">
    <citation type="submission" date="2020-10" db="EMBL/GenBank/DDBJ databases">
        <authorList>
            <person name="Han B."/>
            <person name="Lu T."/>
            <person name="Zhao Q."/>
            <person name="Huang X."/>
            <person name="Zhao Y."/>
        </authorList>
    </citation>
    <scope>NUCLEOTIDE SEQUENCE</scope>
</reference>
<evidence type="ECO:0000256" key="9">
    <source>
        <dbReference type="ARBA" id="ARBA00022737"/>
    </source>
</evidence>
<feature type="signal peptide" evidence="18">
    <location>
        <begin position="1"/>
        <end position="24"/>
    </location>
</feature>
<evidence type="ECO:0000256" key="6">
    <source>
        <dbReference type="ARBA" id="ARBA00022679"/>
    </source>
</evidence>
<keyword evidence="10" id="KW-0547">Nucleotide-binding</keyword>
<evidence type="ECO:0000256" key="5">
    <source>
        <dbReference type="ARBA" id="ARBA00022614"/>
    </source>
</evidence>
<evidence type="ECO:0000256" key="12">
    <source>
        <dbReference type="ARBA" id="ARBA00022840"/>
    </source>
</evidence>
<protein>
    <recommendedName>
        <fullName evidence="3">non-specific serine/threonine protein kinase</fullName>
        <ecNumber evidence="3">2.7.11.1</ecNumber>
    </recommendedName>
</protein>
<dbReference type="InterPro" id="IPR050647">
    <property type="entry name" value="Plant_LRR-RLKs"/>
</dbReference>
<dbReference type="PROSITE" id="PS50011">
    <property type="entry name" value="PROTEIN_KINASE_DOM"/>
    <property type="match status" value="1"/>
</dbReference>
<keyword evidence="8 18" id="KW-0732">Signal</keyword>
<dbReference type="EMBL" id="CAJGYO010000009">
    <property type="protein sequence ID" value="CAD6254259.1"/>
    <property type="molecule type" value="Genomic_DNA"/>
</dbReference>
<dbReference type="InterPro" id="IPR003591">
    <property type="entry name" value="Leu-rich_rpt_typical-subtyp"/>
</dbReference>
<dbReference type="SUPFAM" id="SSF52058">
    <property type="entry name" value="L domain-like"/>
    <property type="match status" value="2"/>
</dbReference>
<organism evidence="20 21">
    <name type="scientific">Miscanthus lutarioriparius</name>
    <dbReference type="NCBI Taxonomy" id="422564"/>
    <lineage>
        <taxon>Eukaryota</taxon>
        <taxon>Viridiplantae</taxon>
        <taxon>Streptophyta</taxon>
        <taxon>Embryophyta</taxon>
        <taxon>Tracheophyta</taxon>
        <taxon>Spermatophyta</taxon>
        <taxon>Magnoliopsida</taxon>
        <taxon>Liliopsida</taxon>
        <taxon>Poales</taxon>
        <taxon>Poaceae</taxon>
        <taxon>PACMAD clade</taxon>
        <taxon>Panicoideae</taxon>
        <taxon>Andropogonodae</taxon>
        <taxon>Andropogoneae</taxon>
        <taxon>Saccharinae</taxon>
        <taxon>Miscanthus</taxon>
    </lineage>
</organism>
<dbReference type="Gene3D" id="3.30.200.20">
    <property type="entry name" value="Phosphorylase Kinase, domain 1"/>
    <property type="match status" value="1"/>
</dbReference>
<proteinExistence type="inferred from homology"/>
<evidence type="ECO:0000256" key="3">
    <source>
        <dbReference type="ARBA" id="ARBA00012513"/>
    </source>
</evidence>
<name>A0A811QDY3_9POAL</name>
<keyword evidence="14" id="KW-0472">Membrane</keyword>
<sequence length="1066" mass="111057">MRPSPPLLLLALLHFALLSTNAAADGNGNGNGTGSGDLRGDAMALLALKAALGCRPGALRSWSAANAGSVCSWTGVRCGAAGRVVAVDIANMNVSSSGAAPVSVLLTGLGALESLSLARNGIVGAVAIASPLPALRHVNVSGNQLSGALDLDGGWDFASLPALEVLDAYDNNFSSPLPLGVAVLPRLRYLDLGGNYFTGEIPSAYGAMPAVEYLSLNGNNLQGRIPPELGNLTTLRELYLGYYNVFDGGIPPALGRLRSLTVLDVSNCGLTGRVPAELGALASLDTLFLHTNQLSGPIPPELGNITSLTALDLSNNALTGEVPRSLASLTSLRLLNLFLNRLHGPVPDFIAALPRLETVQLFMNNLTGRVPAGLGASAPLRLVDLSSNRLTGVIPEMLCASGQLHKAILMNNFLFGPIPGSLGSCTSLTRVRLGQNYLNGSIPAGLLYLPRLSLLELHNNLLSGAVPSNPSASAASSSSQLAQLNLSNNLLSGPLPSTLANLTALQTLLASNNRIGGPVPAELGELRRLVKLDLSGNELSGPIPGAAVGQCGELTYLDLSRNNLSGAIPEAIAGIRVLNYLNLSRNALEDAIPAAIGAMSSLTAADFSYNDLSGQLPDTGQLGYLNATAFAGNPRLCGPVVSRPCNYTEGAGGGVAGGVTTTTTRLGGELKLVLALGLLACSMVFAAAAVLRARSFRVDGGGGGEGRWRFTAFHKVDFGVAEVIECMKDGNVVGRGGAGVVYAGRTRSGGAIAVKRLQQSQQGQGDDRGFKAEVRTLGSIRHRNIVRLLAFCTNRDANVLVYEYMGGGSLGEVLHGNGKKRGASLAWERRYRIALEAARGLCYLHHDCSPMIVHRDVKSNNILLGDNLEARVADFGLAKFLFRRGSGGATDECMSAVAGSYGYIAPEYAYTLRVDEKSDVYSYGVVLLELITGRRPVGPDFGEGVDIVQWAKRATAGRREAVPGIADRRLVGAPADEVAHLFFVAMLCVQDNSVERPTMREVVQMLADEFPRHAASSSAPTSPSTSTSSAAVAAPTPGGEESSSPDGGGKEPPPANCYKLFPDLLA</sequence>
<dbReference type="FunFam" id="3.80.10.10:FF:000560">
    <property type="entry name" value="Leucine-rich repeat receptor-like serine/threonine-protein kinase BAM3"/>
    <property type="match status" value="1"/>
</dbReference>
<keyword evidence="21" id="KW-1185">Reference proteome</keyword>
<accession>A0A811QDY3</accession>
<evidence type="ECO:0000256" key="10">
    <source>
        <dbReference type="ARBA" id="ARBA00022741"/>
    </source>
</evidence>
<dbReference type="SMART" id="SM00369">
    <property type="entry name" value="LRR_TYP"/>
    <property type="match status" value="9"/>
</dbReference>
<evidence type="ECO:0000256" key="2">
    <source>
        <dbReference type="ARBA" id="ARBA00008684"/>
    </source>
</evidence>
<comment type="caution">
    <text evidence="20">The sequence shown here is derived from an EMBL/GenBank/DDBJ whole genome shotgun (WGS) entry which is preliminary data.</text>
</comment>
<dbReference type="InterPro" id="IPR000719">
    <property type="entry name" value="Prot_kinase_dom"/>
</dbReference>
<dbReference type="AlphaFoldDB" id="A0A811QDY3"/>
<dbReference type="GO" id="GO:0005524">
    <property type="term" value="F:ATP binding"/>
    <property type="evidence" value="ECO:0007669"/>
    <property type="project" value="UniProtKB-KW"/>
</dbReference>
<dbReference type="OrthoDB" id="759971at2759"/>
<feature type="domain" description="Protein kinase" evidence="19">
    <location>
        <begin position="727"/>
        <end position="1011"/>
    </location>
</feature>
<dbReference type="InterPro" id="IPR011009">
    <property type="entry name" value="Kinase-like_dom_sf"/>
</dbReference>
<evidence type="ECO:0000256" key="8">
    <source>
        <dbReference type="ARBA" id="ARBA00022729"/>
    </source>
</evidence>
<evidence type="ECO:0000259" key="19">
    <source>
        <dbReference type="PROSITE" id="PS50011"/>
    </source>
</evidence>
<evidence type="ECO:0000313" key="20">
    <source>
        <dbReference type="EMBL" id="CAD6254259.1"/>
    </source>
</evidence>
<keyword evidence="6" id="KW-0808">Transferase</keyword>
<dbReference type="Pfam" id="PF13855">
    <property type="entry name" value="LRR_8"/>
    <property type="match status" value="1"/>
</dbReference>
<dbReference type="Proteomes" id="UP000604825">
    <property type="component" value="Unassembled WGS sequence"/>
</dbReference>
<keyword evidence="15" id="KW-0675">Receptor</keyword>
<dbReference type="PANTHER" id="PTHR48056:SF38">
    <property type="entry name" value="LEUCINE-RICH REPEAT RECEPTOR-LIKE SERINE_THREONINE-PROTEIN KINASE BAM1"/>
    <property type="match status" value="1"/>
</dbReference>
<dbReference type="InterPro" id="IPR008271">
    <property type="entry name" value="Ser/Thr_kinase_AS"/>
</dbReference>
<dbReference type="GO" id="GO:0004674">
    <property type="term" value="F:protein serine/threonine kinase activity"/>
    <property type="evidence" value="ECO:0007669"/>
    <property type="project" value="UniProtKB-KW"/>
</dbReference>
<evidence type="ECO:0000256" key="7">
    <source>
        <dbReference type="ARBA" id="ARBA00022692"/>
    </source>
</evidence>
<evidence type="ECO:0000256" key="17">
    <source>
        <dbReference type="SAM" id="MobiDB-lite"/>
    </source>
</evidence>
<feature type="region of interest" description="Disordered" evidence="17">
    <location>
        <begin position="1013"/>
        <end position="1066"/>
    </location>
</feature>
<dbReference type="FunFam" id="3.80.10.10:FF:000371">
    <property type="entry name" value="Leucine-rich repeat receptor-like serine/threonine-protein kinase BAM3"/>
    <property type="match status" value="1"/>
</dbReference>
<evidence type="ECO:0000256" key="4">
    <source>
        <dbReference type="ARBA" id="ARBA00022527"/>
    </source>
</evidence>
<evidence type="ECO:0000256" key="11">
    <source>
        <dbReference type="ARBA" id="ARBA00022777"/>
    </source>
</evidence>
<dbReference type="FunFam" id="3.30.200.20:FF:000219">
    <property type="entry name" value="Leucine-rich repeat receptor-like serine/threonine-protein kinase"/>
    <property type="match status" value="1"/>
</dbReference>
<dbReference type="Gene3D" id="1.10.510.10">
    <property type="entry name" value="Transferase(Phosphotransferase) domain 1"/>
    <property type="match status" value="1"/>
</dbReference>
<dbReference type="SMART" id="SM00220">
    <property type="entry name" value="S_TKc"/>
    <property type="match status" value="1"/>
</dbReference>
<dbReference type="PRINTS" id="PR00019">
    <property type="entry name" value="LEURICHRPT"/>
</dbReference>
<comment type="similarity">
    <text evidence="2">Belongs to the protein kinase superfamily. Ser/Thr protein kinase family.</text>
</comment>
<keyword evidence="7" id="KW-0812">Transmembrane</keyword>
<evidence type="ECO:0000256" key="18">
    <source>
        <dbReference type="SAM" id="SignalP"/>
    </source>
</evidence>
<keyword evidence="5" id="KW-0433">Leucine-rich repeat</keyword>
<keyword evidence="4" id="KW-0723">Serine/threonine-protein kinase</keyword>
<dbReference type="Pfam" id="PF08263">
    <property type="entry name" value="LRRNT_2"/>
    <property type="match status" value="1"/>
</dbReference>